<feature type="region of interest" description="Disordered" evidence="1">
    <location>
        <begin position="61"/>
        <end position="141"/>
    </location>
</feature>
<keyword evidence="3" id="KW-1185">Reference proteome</keyword>
<organism evidence="2 3">
    <name type="scientific">Characodon lateralis</name>
    <dbReference type="NCBI Taxonomy" id="208331"/>
    <lineage>
        <taxon>Eukaryota</taxon>
        <taxon>Metazoa</taxon>
        <taxon>Chordata</taxon>
        <taxon>Craniata</taxon>
        <taxon>Vertebrata</taxon>
        <taxon>Euteleostomi</taxon>
        <taxon>Actinopterygii</taxon>
        <taxon>Neopterygii</taxon>
        <taxon>Teleostei</taxon>
        <taxon>Neoteleostei</taxon>
        <taxon>Acanthomorphata</taxon>
        <taxon>Ovalentaria</taxon>
        <taxon>Atherinomorphae</taxon>
        <taxon>Cyprinodontiformes</taxon>
        <taxon>Goodeidae</taxon>
        <taxon>Characodon</taxon>
    </lineage>
</organism>
<feature type="compositionally biased region" description="Polar residues" evidence="1">
    <location>
        <begin position="116"/>
        <end position="126"/>
    </location>
</feature>
<reference evidence="2 3" key="1">
    <citation type="submission" date="2021-06" db="EMBL/GenBank/DDBJ databases">
        <authorList>
            <person name="Palmer J.M."/>
        </authorList>
    </citation>
    <scope>NUCLEOTIDE SEQUENCE [LARGE SCALE GENOMIC DNA]</scope>
    <source>
        <strain evidence="2 3">CL_MEX2019</strain>
        <tissue evidence="2">Muscle</tissue>
    </source>
</reference>
<evidence type="ECO:0000256" key="1">
    <source>
        <dbReference type="SAM" id="MobiDB-lite"/>
    </source>
</evidence>
<name>A0ABU7DUA1_9TELE</name>
<feature type="compositionally biased region" description="Polar residues" evidence="1">
    <location>
        <begin position="64"/>
        <end position="85"/>
    </location>
</feature>
<comment type="caution">
    <text evidence="2">The sequence shown here is derived from an EMBL/GenBank/DDBJ whole genome shotgun (WGS) entry which is preliminary data.</text>
</comment>
<protein>
    <submittedName>
        <fullName evidence="2">Uncharacterized protein</fullName>
    </submittedName>
</protein>
<accession>A0ABU7DUA1</accession>
<sequence>MFFPSSLGCQPSSVKVLADRGTKPLTNDQICDFIAAKVAKFRLSRNNALFTNRTPAQTDFLLQPESSTSHSTFIVSPPKTSTSGNDNEHKQSSNPTAFQRHTVTVGQGSKEDSLRTAKSSSEATPQSDKKGEQAASKHYSL</sequence>
<proteinExistence type="predicted"/>
<gene>
    <name evidence="2" type="ORF">CHARACLAT_014358</name>
</gene>
<dbReference type="Proteomes" id="UP001352852">
    <property type="component" value="Unassembled WGS sequence"/>
</dbReference>
<feature type="compositionally biased region" description="Polar residues" evidence="1">
    <location>
        <begin position="92"/>
        <end position="107"/>
    </location>
</feature>
<evidence type="ECO:0000313" key="2">
    <source>
        <dbReference type="EMBL" id="MED6277530.1"/>
    </source>
</evidence>
<evidence type="ECO:0000313" key="3">
    <source>
        <dbReference type="Proteomes" id="UP001352852"/>
    </source>
</evidence>
<dbReference type="EMBL" id="JAHUTJ010033860">
    <property type="protein sequence ID" value="MED6277530.1"/>
    <property type="molecule type" value="Genomic_DNA"/>
</dbReference>